<evidence type="ECO:0000313" key="2">
    <source>
        <dbReference type="RefSeq" id="XP_075084827.1"/>
    </source>
</evidence>
<protein>
    <submittedName>
        <fullName evidence="2">Uncharacterized protein LOC142168066</fullName>
    </submittedName>
</protein>
<organism evidence="1 2">
    <name type="scientific">Nicotiana tabacum</name>
    <name type="common">Common tobacco</name>
    <dbReference type="NCBI Taxonomy" id="4097"/>
    <lineage>
        <taxon>Eukaryota</taxon>
        <taxon>Viridiplantae</taxon>
        <taxon>Streptophyta</taxon>
        <taxon>Embryophyta</taxon>
        <taxon>Tracheophyta</taxon>
        <taxon>Spermatophyta</taxon>
        <taxon>Magnoliopsida</taxon>
        <taxon>eudicotyledons</taxon>
        <taxon>Gunneridae</taxon>
        <taxon>Pentapetalae</taxon>
        <taxon>asterids</taxon>
        <taxon>lamiids</taxon>
        <taxon>Solanales</taxon>
        <taxon>Solanaceae</taxon>
        <taxon>Nicotianoideae</taxon>
        <taxon>Nicotianeae</taxon>
        <taxon>Nicotiana</taxon>
    </lineage>
</organism>
<evidence type="ECO:0000313" key="1">
    <source>
        <dbReference type="Proteomes" id="UP000790787"/>
    </source>
</evidence>
<accession>A0AC58SIQ1</accession>
<gene>
    <name evidence="2" type="primary">LOC142168066</name>
</gene>
<dbReference type="RefSeq" id="XP_075084827.1">
    <property type="nucleotide sequence ID" value="XM_075228726.1"/>
</dbReference>
<dbReference type="Proteomes" id="UP000790787">
    <property type="component" value="Chromosome 13"/>
</dbReference>
<keyword evidence="1" id="KW-1185">Reference proteome</keyword>
<name>A0AC58SIQ1_TOBAC</name>
<sequence>MSVSGGSGKEEEKKPNLHALYITPKVKCRDGNGVFFWVKRSAPLRILITAYCDHYLKLNGECICSSSRLGEEVKRQFWEDLDEVVRSIPCAEKIFFGRDFNGHIGANAGGYDDVHGGFRFGDRNEEGTSMLDFARAFDLVVANSYFPKRKEHLVTFRSTVARTQIDYIFSARNVIEVVAWIARSSREKRMNWEYYKNAKKKVKLAVTAAKTTAFGRMYAELESKDGDKKLYRLAKVRERKARDLDQVKYIKDEDGIVLMEDAHIRQR</sequence>
<reference evidence="1" key="1">
    <citation type="journal article" date="2014" name="Nat. Commun.">
        <title>The tobacco genome sequence and its comparison with those of tomato and potato.</title>
        <authorList>
            <person name="Sierro N."/>
            <person name="Battey J.N."/>
            <person name="Ouadi S."/>
            <person name="Bakaher N."/>
            <person name="Bovet L."/>
            <person name="Willig A."/>
            <person name="Goepfert S."/>
            <person name="Peitsch M.C."/>
            <person name="Ivanov N.V."/>
        </authorList>
    </citation>
    <scope>NUCLEOTIDE SEQUENCE [LARGE SCALE GENOMIC DNA]</scope>
</reference>
<reference evidence="2" key="2">
    <citation type="submission" date="2025-08" db="UniProtKB">
        <authorList>
            <consortium name="RefSeq"/>
        </authorList>
    </citation>
    <scope>IDENTIFICATION</scope>
    <source>
        <tissue evidence="2">Leaf</tissue>
    </source>
</reference>
<proteinExistence type="predicted"/>